<dbReference type="RefSeq" id="WP_083140884.1">
    <property type="nucleotide sequence ID" value="NZ_JACKVH010000031.1"/>
</dbReference>
<keyword evidence="2" id="KW-0472">Membrane</keyword>
<dbReference type="InterPro" id="IPR021215">
    <property type="entry name" value="DUF2752"/>
</dbReference>
<protein>
    <submittedName>
        <fullName evidence="3">DUF2752 domain-containing protein</fullName>
    </submittedName>
</protein>
<evidence type="ECO:0000313" key="3">
    <source>
        <dbReference type="EMBL" id="MCV7382183.1"/>
    </source>
</evidence>
<sequence>MLTNVTDQPRDGEARPGAQPPRHRAHRHRAYIAAGTGALLAGAVGYVGLVDPHYKNSVYPLCPFRWLTGWNCPFCGGLRMTHDIIHGDLAAAINDNIFLLAGIPLLAGWILFSRSRRDSKPIPAIVTIVVATLAWTILRNLPGFPLVPTVRGG</sequence>
<feature type="transmembrane region" description="Helical" evidence="2">
    <location>
        <begin position="89"/>
        <end position="112"/>
    </location>
</feature>
<reference evidence="3" key="1">
    <citation type="submission" date="2020-07" db="EMBL/GenBank/DDBJ databases">
        <authorList>
            <person name="Pettersson B.M.F."/>
            <person name="Behra P.R.K."/>
            <person name="Ramesh M."/>
            <person name="Das S."/>
            <person name="Dasgupta S."/>
            <person name="Kirsebom L.A."/>
        </authorList>
    </citation>
    <scope>NUCLEOTIDE SEQUENCE</scope>
    <source>
        <strain evidence="3">CCUG 55640</strain>
    </source>
</reference>
<feature type="region of interest" description="Disordered" evidence="1">
    <location>
        <begin position="1"/>
        <end position="26"/>
    </location>
</feature>
<dbReference type="Proteomes" id="UP001141650">
    <property type="component" value="Unassembled WGS sequence"/>
</dbReference>
<dbReference type="AlphaFoldDB" id="A0AA41XTH9"/>
<dbReference type="Pfam" id="PF10825">
    <property type="entry name" value="DUF2752"/>
    <property type="match status" value="1"/>
</dbReference>
<feature type="transmembrane region" description="Helical" evidence="2">
    <location>
        <begin position="121"/>
        <end position="138"/>
    </location>
</feature>
<reference evidence="3" key="2">
    <citation type="journal article" date="2022" name="BMC Genomics">
        <title>Comparative genome analysis of mycobacteria focusing on tRNA and non-coding RNA.</title>
        <authorList>
            <person name="Behra P.R.K."/>
            <person name="Pettersson B.M.F."/>
            <person name="Ramesh M."/>
            <person name="Das S."/>
            <person name="Dasgupta S."/>
            <person name="Kirsebom L.A."/>
        </authorList>
    </citation>
    <scope>NUCLEOTIDE SEQUENCE</scope>
    <source>
        <strain evidence="3">CCUG 55640</strain>
    </source>
</reference>
<name>A0AA41XTH9_9MYCO</name>
<dbReference type="EMBL" id="JACKVH010000031">
    <property type="protein sequence ID" value="MCV7382183.1"/>
    <property type="molecule type" value="Genomic_DNA"/>
</dbReference>
<evidence type="ECO:0000256" key="1">
    <source>
        <dbReference type="SAM" id="MobiDB-lite"/>
    </source>
</evidence>
<accession>A0AA41XTH9</accession>
<keyword evidence="2" id="KW-0812">Transmembrane</keyword>
<feature type="transmembrane region" description="Helical" evidence="2">
    <location>
        <begin position="30"/>
        <end position="49"/>
    </location>
</feature>
<proteinExistence type="predicted"/>
<comment type="caution">
    <text evidence="3">The sequence shown here is derived from an EMBL/GenBank/DDBJ whole genome shotgun (WGS) entry which is preliminary data.</text>
</comment>
<evidence type="ECO:0000313" key="4">
    <source>
        <dbReference type="Proteomes" id="UP001141650"/>
    </source>
</evidence>
<keyword evidence="2" id="KW-1133">Transmembrane helix</keyword>
<gene>
    <name evidence="3" type="ORF">H7K38_26570</name>
</gene>
<evidence type="ECO:0000256" key="2">
    <source>
        <dbReference type="SAM" id="Phobius"/>
    </source>
</evidence>
<organism evidence="3 4">
    <name type="scientific">Mycobacterium alsense</name>
    <dbReference type="NCBI Taxonomy" id="324058"/>
    <lineage>
        <taxon>Bacteria</taxon>
        <taxon>Bacillati</taxon>
        <taxon>Actinomycetota</taxon>
        <taxon>Actinomycetes</taxon>
        <taxon>Mycobacteriales</taxon>
        <taxon>Mycobacteriaceae</taxon>
        <taxon>Mycobacterium</taxon>
    </lineage>
</organism>